<feature type="coiled-coil region" evidence="1">
    <location>
        <begin position="545"/>
        <end position="572"/>
    </location>
</feature>
<keyword evidence="1" id="KW-0175">Coiled coil</keyword>
<sequence>MADDAAQHQQRMQELRKEAAALQAVINDQQKYFSDLITRVTNLRVAKGEYMAAQSVGAVKELKFNTGAEITDDILGFLQDQARDLGVKRESLLDMLVTAAGEGITPVGGDGKLNSSARSTSVAIVTRPDIRGVRNWAVRHTKECPKCAATFSKVPPTEPYNYLSKATGVAASPDLTKVQGKRFHRVTARIVKENSLEQRMDERSIELFRCVMNLKIQTKEGTPFPDPATTATELATLINRWIEKSIKAAQENVRTKAAWNLPGSQNGDLSAAVDLLIYSIVPKVTVQSVGSLADCTVFSVRVVLSAPLQISVIDPLIQLLKDSKHRDYVAQYLWEPIASWIGDAIGIGDVLRKHTNVGMKFIDGLYEIYNRMSAKSGGSTMEKLFQLARALATYGSLVAVDVSVPSLVEELQSVGAAKRGAIGLAKALLQNVMPPSPLTLPPRVDQQSLDLNIRLLRVPTGILEVLNNKFSSNERLPSTSRTSVLDLVVTPKTKISVALKLYSELLIEVYRPYSAASGVASSLSTGSVPHCMPVIDLPIDTIKSNVALAKMAEEYRQKLDQLEQKEFDLEKNEKLQKGKETAKELLEKAGNSVTWHELKKEIESLQVKVTGAQSVVVDVALPFGLSVMDAVDTSRPILYGRLEYV</sequence>
<protein>
    <submittedName>
        <fullName evidence="2">Uncharacterized protein</fullName>
    </submittedName>
</protein>
<dbReference type="VEuPathDB" id="TriTrypDB:ADEAN_000978000"/>
<dbReference type="AlphaFoldDB" id="A0A7G2CR55"/>
<dbReference type="OrthoDB" id="272836at2759"/>
<accession>A0A7G2CR55</accession>
<dbReference type="Proteomes" id="UP000515908">
    <property type="component" value="Chromosome 25"/>
</dbReference>
<reference evidence="2 3" key="1">
    <citation type="submission" date="2020-08" db="EMBL/GenBank/DDBJ databases">
        <authorList>
            <person name="Newling K."/>
            <person name="Davey J."/>
            <person name="Forrester S."/>
        </authorList>
    </citation>
    <scope>NUCLEOTIDE SEQUENCE [LARGE SCALE GENOMIC DNA]</scope>
    <source>
        <strain evidence="3">Crithidia deanei Carvalho (ATCC PRA-265)</strain>
    </source>
</reference>
<name>A0A7G2CR55_9TRYP</name>
<keyword evidence="3" id="KW-1185">Reference proteome</keyword>
<feature type="coiled-coil region" evidence="1">
    <location>
        <begin position="5"/>
        <end position="32"/>
    </location>
</feature>
<evidence type="ECO:0000313" key="3">
    <source>
        <dbReference type="Proteomes" id="UP000515908"/>
    </source>
</evidence>
<organism evidence="2 3">
    <name type="scientific">Angomonas deanei</name>
    <dbReference type="NCBI Taxonomy" id="59799"/>
    <lineage>
        <taxon>Eukaryota</taxon>
        <taxon>Discoba</taxon>
        <taxon>Euglenozoa</taxon>
        <taxon>Kinetoplastea</taxon>
        <taxon>Metakinetoplastina</taxon>
        <taxon>Trypanosomatida</taxon>
        <taxon>Trypanosomatidae</taxon>
        <taxon>Strigomonadinae</taxon>
        <taxon>Angomonas</taxon>
    </lineage>
</organism>
<evidence type="ECO:0000256" key="1">
    <source>
        <dbReference type="SAM" id="Coils"/>
    </source>
</evidence>
<evidence type="ECO:0000313" key="2">
    <source>
        <dbReference type="EMBL" id="CAD2222240.1"/>
    </source>
</evidence>
<dbReference type="EMBL" id="LR877169">
    <property type="protein sequence ID" value="CAD2222240.1"/>
    <property type="molecule type" value="Genomic_DNA"/>
</dbReference>
<proteinExistence type="predicted"/>
<gene>
    <name evidence="2" type="ORF">ADEAN_000978000</name>
</gene>